<gene>
    <name evidence="1" type="ORF">OWV82_018325</name>
</gene>
<proteinExistence type="predicted"/>
<protein>
    <submittedName>
        <fullName evidence="1">Uncharacterized protein</fullName>
    </submittedName>
</protein>
<comment type="caution">
    <text evidence="1">The sequence shown here is derived from an EMBL/GenBank/DDBJ whole genome shotgun (WGS) entry which is preliminary data.</text>
</comment>
<sequence length="86" mass="9712">MHHQVSRNAIQMYCEHARGRQQEKAAFTLVYSRCVAVSAALRPVSVAAPKSSIIPLMIEMYIIHKRTAVIIACLLSFFLVEVHNNM</sequence>
<reference evidence="1 2" key="1">
    <citation type="journal article" date="2023" name="Science">
        <title>Complex scaffold remodeling in plant triterpene biosynthesis.</title>
        <authorList>
            <person name="De La Pena R."/>
            <person name="Hodgson H."/>
            <person name="Liu J.C."/>
            <person name="Stephenson M.J."/>
            <person name="Martin A.C."/>
            <person name="Owen C."/>
            <person name="Harkess A."/>
            <person name="Leebens-Mack J."/>
            <person name="Jimenez L.E."/>
            <person name="Osbourn A."/>
            <person name="Sattely E.S."/>
        </authorList>
    </citation>
    <scope>NUCLEOTIDE SEQUENCE [LARGE SCALE GENOMIC DNA]</scope>
    <source>
        <strain evidence="2">cv. JPN11</strain>
        <tissue evidence="1">Leaf</tissue>
    </source>
</reference>
<organism evidence="1 2">
    <name type="scientific">Melia azedarach</name>
    <name type="common">Chinaberry tree</name>
    <dbReference type="NCBI Taxonomy" id="155640"/>
    <lineage>
        <taxon>Eukaryota</taxon>
        <taxon>Viridiplantae</taxon>
        <taxon>Streptophyta</taxon>
        <taxon>Embryophyta</taxon>
        <taxon>Tracheophyta</taxon>
        <taxon>Spermatophyta</taxon>
        <taxon>Magnoliopsida</taxon>
        <taxon>eudicotyledons</taxon>
        <taxon>Gunneridae</taxon>
        <taxon>Pentapetalae</taxon>
        <taxon>rosids</taxon>
        <taxon>malvids</taxon>
        <taxon>Sapindales</taxon>
        <taxon>Meliaceae</taxon>
        <taxon>Melia</taxon>
    </lineage>
</organism>
<name>A0ACC1XAP8_MELAZ</name>
<evidence type="ECO:0000313" key="1">
    <source>
        <dbReference type="EMBL" id="KAJ4708370.1"/>
    </source>
</evidence>
<dbReference type="EMBL" id="CM051403">
    <property type="protein sequence ID" value="KAJ4708370.1"/>
    <property type="molecule type" value="Genomic_DNA"/>
</dbReference>
<accession>A0ACC1XAP8</accession>
<dbReference type="Proteomes" id="UP001164539">
    <property type="component" value="Chromosome 10"/>
</dbReference>
<keyword evidence="2" id="KW-1185">Reference proteome</keyword>
<evidence type="ECO:0000313" key="2">
    <source>
        <dbReference type="Proteomes" id="UP001164539"/>
    </source>
</evidence>